<organism evidence="2">
    <name type="scientific">Selaginella moellendorffii</name>
    <name type="common">Spikemoss</name>
    <dbReference type="NCBI Taxonomy" id="88036"/>
    <lineage>
        <taxon>Eukaryota</taxon>
        <taxon>Viridiplantae</taxon>
        <taxon>Streptophyta</taxon>
        <taxon>Embryophyta</taxon>
        <taxon>Tracheophyta</taxon>
        <taxon>Lycopodiopsida</taxon>
        <taxon>Selaginellales</taxon>
        <taxon>Selaginellaceae</taxon>
        <taxon>Selaginella</taxon>
    </lineage>
</organism>
<dbReference type="GO" id="GO:0005506">
    <property type="term" value="F:iron ion binding"/>
    <property type="evidence" value="ECO:0007669"/>
    <property type="project" value="InterPro"/>
</dbReference>
<protein>
    <recommendedName>
        <fullName evidence="3">Cytochrome P450-like protein</fullName>
    </recommendedName>
</protein>
<proteinExistence type="predicted"/>
<gene>
    <name evidence="1" type="ORF">SELMODRAFT_7233</name>
</gene>
<sequence length="57" mass="6623">RRHPPAPLMAPHESHQDCEVNGFTIPAKTRVLINIWSIARDPRWWGESAGIFNPERY</sequence>
<dbReference type="PANTHER" id="PTHR24281">
    <property type="entry name" value="STEROID 21-HYDROXYLASE-RELATED"/>
    <property type="match status" value="1"/>
</dbReference>
<feature type="non-terminal residue" evidence="1">
    <location>
        <position position="57"/>
    </location>
</feature>
<evidence type="ECO:0008006" key="3">
    <source>
        <dbReference type="Google" id="ProtNLM"/>
    </source>
</evidence>
<accession>D8TAQ9</accession>
<dbReference type="KEGG" id="smo:SELMODRAFT_7233"/>
<dbReference type="AlphaFoldDB" id="D8TAQ9"/>
<dbReference type="HOGENOM" id="CLU_3002717_0_0_1"/>
<dbReference type="SUPFAM" id="SSF48264">
    <property type="entry name" value="Cytochrome P450"/>
    <property type="match status" value="1"/>
</dbReference>
<dbReference type="Gene3D" id="1.10.630.10">
    <property type="entry name" value="Cytochrome P450"/>
    <property type="match status" value="1"/>
</dbReference>
<dbReference type="GO" id="GO:0020037">
    <property type="term" value="F:heme binding"/>
    <property type="evidence" value="ECO:0007669"/>
    <property type="project" value="InterPro"/>
</dbReference>
<dbReference type="eggNOG" id="KOG0156">
    <property type="taxonomic scope" value="Eukaryota"/>
</dbReference>
<dbReference type="InterPro" id="IPR036396">
    <property type="entry name" value="Cyt_P450_sf"/>
</dbReference>
<dbReference type="Gramene" id="EFJ06274">
    <property type="protein sequence ID" value="EFJ06274"/>
    <property type="gene ID" value="SELMODRAFT_7233"/>
</dbReference>
<dbReference type="EMBL" id="GL377704">
    <property type="protein sequence ID" value="EFJ06274.1"/>
    <property type="molecule type" value="Genomic_DNA"/>
</dbReference>
<keyword evidence="2" id="KW-1185">Reference proteome</keyword>
<dbReference type="Proteomes" id="UP000001514">
    <property type="component" value="Unassembled WGS sequence"/>
</dbReference>
<dbReference type="Pfam" id="PF00067">
    <property type="entry name" value="p450"/>
    <property type="match status" value="1"/>
</dbReference>
<dbReference type="InParanoid" id="D8TAQ9"/>
<dbReference type="GO" id="GO:0004497">
    <property type="term" value="F:monooxygenase activity"/>
    <property type="evidence" value="ECO:0007669"/>
    <property type="project" value="InterPro"/>
</dbReference>
<reference evidence="1 2" key="1">
    <citation type="journal article" date="2011" name="Science">
        <title>The Selaginella genome identifies genetic changes associated with the evolution of vascular plants.</title>
        <authorList>
            <person name="Banks J.A."/>
            <person name="Nishiyama T."/>
            <person name="Hasebe M."/>
            <person name="Bowman J.L."/>
            <person name="Gribskov M."/>
            <person name="dePamphilis C."/>
            <person name="Albert V.A."/>
            <person name="Aono N."/>
            <person name="Aoyama T."/>
            <person name="Ambrose B.A."/>
            <person name="Ashton N.W."/>
            <person name="Axtell M.J."/>
            <person name="Barker E."/>
            <person name="Barker M.S."/>
            <person name="Bennetzen J.L."/>
            <person name="Bonawitz N.D."/>
            <person name="Chapple C."/>
            <person name="Cheng C."/>
            <person name="Correa L.G."/>
            <person name="Dacre M."/>
            <person name="DeBarry J."/>
            <person name="Dreyer I."/>
            <person name="Elias M."/>
            <person name="Engstrom E.M."/>
            <person name="Estelle M."/>
            <person name="Feng L."/>
            <person name="Finet C."/>
            <person name="Floyd S.K."/>
            <person name="Frommer W.B."/>
            <person name="Fujita T."/>
            <person name="Gramzow L."/>
            <person name="Gutensohn M."/>
            <person name="Harholt J."/>
            <person name="Hattori M."/>
            <person name="Heyl A."/>
            <person name="Hirai T."/>
            <person name="Hiwatashi Y."/>
            <person name="Ishikawa M."/>
            <person name="Iwata M."/>
            <person name="Karol K.G."/>
            <person name="Koehler B."/>
            <person name="Kolukisaoglu U."/>
            <person name="Kubo M."/>
            <person name="Kurata T."/>
            <person name="Lalonde S."/>
            <person name="Li K."/>
            <person name="Li Y."/>
            <person name="Litt A."/>
            <person name="Lyons E."/>
            <person name="Manning G."/>
            <person name="Maruyama T."/>
            <person name="Michael T.P."/>
            <person name="Mikami K."/>
            <person name="Miyazaki S."/>
            <person name="Morinaga S."/>
            <person name="Murata T."/>
            <person name="Mueller-Roeber B."/>
            <person name="Nelson D.R."/>
            <person name="Obara M."/>
            <person name="Oguri Y."/>
            <person name="Olmstead R.G."/>
            <person name="Onodera N."/>
            <person name="Petersen B.L."/>
            <person name="Pils B."/>
            <person name="Prigge M."/>
            <person name="Rensing S.A."/>
            <person name="Riano-Pachon D.M."/>
            <person name="Roberts A.W."/>
            <person name="Sato Y."/>
            <person name="Scheller H.V."/>
            <person name="Schulz B."/>
            <person name="Schulz C."/>
            <person name="Shakirov E.V."/>
            <person name="Shibagaki N."/>
            <person name="Shinohara N."/>
            <person name="Shippen D.E."/>
            <person name="Soerensen I."/>
            <person name="Sotooka R."/>
            <person name="Sugimoto N."/>
            <person name="Sugita M."/>
            <person name="Sumikawa N."/>
            <person name="Tanurdzic M."/>
            <person name="Theissen G."/>
            <person name="Ulvskov P."/>
            <person name="Wakazuki S."/>
            <person name="Weng J.K."/>
            <person name="Willats W.W."/>
            <person name="Wipf D."/>
            <person name="Wolf P.G."/>
            <person name="Yang L."/>
            <person name="Zimmer A.D."/>
            <person name="Zhu Q."/>
            <person name="Mitros T."/>
            <person name="Hellsten U."/>
            <person name="Loque D."/>
            <person name="Otillar R."/>
            <person name="Salamov A."/>
            <person name="Schmutz J."/>
            <person name="Shapiro H."/>
            <person name="Lindquist E."/>
            <person name="Lucas S."/>
            <person name="Rokhsar D."/>
            <person name="Grigoriev I.V."/>
        </authorList>
    </citation>
    <scope>NUCLEOTIDE SEQUENCE [LARGE SCALE GENOMIC DNA]</scope>
</reference>
<feature type="non-terminal residue" evidence="1">
    <location>
        <position position="1"/>
    </location>
</feature>
<dbReference type="OMA" id="APHESHQ"/>
<evidence type="ECO:0000313" key="1">
    <source>
        <dbReference type="EMBL" id="EFJ06274.1"/>
    </source>
</evidence>
<name>D8TAQ9_SELML</name>
<dbReference type="GO" id="GO:0016705">
    <property type="term" value="F:oxidoreductase activity, acting on paired donors, with incorporation or reduction of molecular oxygen"/>
    <property type="evidence" value="ECO:0007669"/>
    <property type="project" value="InterPro"/>
</dbReference>
<dbReference type="InterPro" id="IPR001128">
    <property type="entry name" value="Cyt_P450"/>
</dbReference>
<evidence type="ECO:0000313" key="2">
    <source>
        <dbReference type="Proteomes" id="UP000001514"/>
    </source>
</evidence>